<evidence type="ECO:0000313" key="5">
    <source>
        <dbReference type="EMBL" id="GAG99671.1"/>
    </source>
</evidence>
<comment type="caution">
    <text evidence="5">The sequence shown here is derived from an EMBL/GenBank/DDBJ whole genome shotgun (WGS) entry which is preliminary data.</text>
</comment>
<dbReference type="AlphaFoldDB" id="X1DTD3"/>
<evidence type="ECO:0000256" key="1">
    <source>
        <dbReference type="ARBA" id="ARBA00005695"/>
    </source>
</evidence>
<dbReference type="SUPFAM" id="SSF53850">
    <property type="entry name" value="Periplasmic binding protein-like II"/>
    <property type="match status" value="1"/>
</dbReference>
<dbReference type="Pfam" id="PF00496">
    <property type="entry name" value="SBP_bac_5"/>
    <property type="match status" value="1"/>
</dbReference>
<organism evidence="5">
    <name type="scientific">marine sediment metagenome</name>
    <dbReference type="NCBI Taxonomy" id="412755"/>
    <lineage>
        <taxon>unclassified sequences</taxon>
        <taxon>metagenomes</taxon>
        <taxon>ecological metagenomes</taxon>
    </lineage>
</organism>
<keyword evidence="2" id="KW-0813">Transport</keyword>
<dbReference type="PANTHER" id="PTHR30290">
    <property type="entry name" value="PERIPLASMIC BINDING COMPONENT OF ABC TRANSPORTER"/>
    <property type="match status" value="1"/>
</dbReference>
<reference evidence="5" key="1">
    <citation type="journal article" date="2014" name="Front. Microbiol.">
        <title>High frequency of phylogenetically diverse reductive dehalogenase-homologous genes in deep subseafloor sedimentary metagenomes.</title>
        <authorList>
            <person name="Kawai M."/>
            <person name="Futagami T."/>
            <person name="Toyoda A."/>
            <person name="Takaki Y."/>
            <person name="Nishi S."/>
            <person name="Hori S."/>
            <person name="Arai W."/>
            <person name="Tsubouchi T."/>
            <person name="Morono Y."/>
            <person name="Uchiyama I."/>
            <person name="Ito T."/>
            <person name="Fujiyama A."/>
            <person name="Inagaki F."/>
            <person name="Takami H."/>
        </authorList>
    </citation>
    <scope>NUCLEOTIDE SEQUENCE</scope>
    <source>
        <strain evidence="5">Expedition CK06-06</strain>
    </source>
</reference>
<evidence type="ECO:0000256" key="3">
    <source>
        <dbReference type="ARBA" id="ARBA00022729"/>
    </source>
</evidence>
<dbReference type="PANTHER" id="PTHR30290:SF9">
    <property type="entry name" value="OLIGOPEPTIDE-BINDING PROTEIN APPA"/>
    <property type="match status" value="1"/>
</dbReference>
<protein>
    <recommendedName>
        <fullName evidence="4">Solute-binding protein family 5 domain-containing protein</fullName>
    </recommendedName>
</protein>
<sequence length="291" mass="32536">TLSKPGLYHYFCAYKRSGGDWNTAIPTLPGVLNTVDIYVNPLILEPVIIQSLEIIDPAPHYLGDIITAKFSIINNDIQPITFEILTIGGRDPDGQVADFPWHTGITLNPGEIYDYYNSVTLSKSGLYHYFCAYKRLGGDWNTGIPTLPGVTNVKDIWVELFQGDTFRVGTYGIGDLDPHFTWELTSMGVIEQVCEGLYAYDLGDPSLRITPRLALDHGTWSASNLEYTVHLRQGITFHDGTLFDAYAVKFSFDRLKYFMTEGGGSNVTTPLKGLYYFKGQPIINRVELSIP</sequence>
<name>X1DTD3_9ZZZZ</name>
<gene>
    <name evidence="5" type="ORF">S01H4_39481</name>
</gene>
<evidence type="ECO:0000256" key="2">
    <source>
        <dbReference type="ARBA" id="ARBA00022448"/>
    </source>
</evidence>
<dbReference type="InterPro" id="IPR039424">
    <property type="entry name" value="SBP_5"/>
</dbReference>
<keyword evidence="3" id="KW-0732">Signal</keyword>
<dbReference type="Gene3D" id="3.40.190.10">
    <property type="entry name" value="Periplasmic binding protein-like II"/>
    <property type="match status" value="1"/>
</dbReference>
<accession>X1DTD3</accession>
<dbReference type="InterPro" id="IPR000914">
    <property type="entry name" value="SBP_5_dom"/>
</dbReference>
<feature type="non-terminal residue" evidence="5">
    <location>
        <position position="291"/>
    </location>
</feature>
<feature type="non-terminal residue" evidence="5">
    <location>
        <position position="1"/>
    </location>
</feature>
<proteinExistence type="inferred from homology"/>
<dbReference type="GO" id="GO:0015833">
    <property type="term" value="P:peptide transport"/>
    <property type="evidence" value="ECO:0007669"/>
    <property type="project" value="TreeGrafter"/>
</dbReference>
<dbReference type="EMBL" id="BART01021387">
    <property type="protein sequence ID" value="GAG99671.1"/>
    <property type="molecule type" value="Genomic_DNA"/>
</dbReference>
<feature type="domain" description="Solute-binding protein family 5" evidence="4">
    <location>
        <begin position="209"/>
        <end position="256"/>
    </location>
</feature>
<dbReference type="GO" id="GO:1904680">
    <property type="term" value="F:peptide transmembrane transporter activity"/>
    <property type="evidence" value="ECO:0007669"/>
    <property type="project" value="TreeGrafter"/>
</dbReference>
<evidence type="ECO:0000259" key="4">
    <source>
        <dbReference type="Pfam" id="PF00496"/>
    </source>
</evidence>
<comment type="similarity">
    <text evidence="1">Belongs to the bacterial solute-binding protein 5 family.</text>
</comment>